<reference evidence="5" key="1">
    <citation type="submission" date="2019-06" db="EMBL/GenBank/DDBJ databases">
        <authorList>
            <person name="Murdoch R.W."/>
            <person name="Fathepure B."/>
        </authorList>
    </citation>
    <scope>NUCLEOTIDE SEQUENCE</scope>
</reference>
<feature type="compositionally biased region" description="Low complexity" evidence="2">
    <location>
        <begin position="657"/>
        <end position="672"/>
    </location>
</feature>
<feature type="coiled-coil region" evidence="1">
    <location>
        <begin position="338"/>
        <end position="379"/>
    </location>
</feature>
<feature type="region of interest" description="Disordered" evidence="2">
    <location>
        <begin position="619"/>
        <end position="853"/>
    </location>
</feature>
<keyword evidence="3" id="KW-0812">Transmembrane</keyword>
<feature type="compositionally biased region" description="Acidic residues" evidence="2">
    <location>
        <begin position="800"/>
        <end position="813"/>
    </location>
</feature>
<accession>A0A5B8R6D6</accession>
<evidence type="ECO:0000259" key="4">
    <source>
        <dbReference type="Pfam" id="PF25800"/>
    </source>
</evidence>
<dbReference type="Pfam" id="PF14559">
    <property type="entry name" value="TPR_19"/>
    <property type="match status" value="2"/>
</dbReference>
<organism evidence="5">
    <name type="scientific">uncultured organism</name>
    <dbReference type="NCBI Taxonomy" id="155900"/>
    <lineage>
        <taxon>unclassified sequences</taxon>
        <taxon>environmental samples</taxon>
    </lineage>
</organism>
<dbReference type="InterPro" id="IPR038440">
    <property type="entry name" value="FimV_C_sf"/>
</dbReference>
<dbReference type="InterPro" id="IPR020012">
    <property type="entry name" value="LysM_FimV"/>
</dbReference>
<feature type="compositionally biased region" description="Low complexity" evidence="2">
    <location>
        <begin position="619"/>
        <end position="636"/>
    </location>
</feature>
<dbReference type="InterPro" id="IPR057840">
    <property type="entry name" value="FimV_N"/>
</dbReference>
<dbReference type="InterPro" id="IPR020011">
    <property type="entry name" value="FimV_C"/>
</dbReference>
<feature type="region of interest" description="Disordered" evidence="2">
    <location>
        <begin position="134"/>
        <end position="174"/>
    </location>
</feature>
<feature type="region of interest" description="Disordered" evidence="2">
    <location>
        <begin position="255"/>
        <end position="311"/>
    </location>
</feature>
<sequence length="904" mass="93053">MRRRIAIATFVALTGVSANISAIGLGRIEAGSALNERFNARIPLLSMDTANADQVEVRLASQKQFERAGVPRPFYLTRLNFEVRDGDDGQPYIAVTSQRPIQEPFLDFVVTVEWPRGSLVREFTVLLDPPVYASSGGTSAEPATTQPGGAAETEAEPAPSSAVAPASGTAPGSYGPVGAGDTLWSVAQSVRPEGAGVYQTMIALREANPQAFVNGNINSLRRGAVLEVPETGAITALSRAEARREFNRQMAAWRNGNAAKTTSGETASAPDSAASAGEDDAQSGKAPESGDKAATEGQSGKASPGSAGGELRVVAPTGTGVATADLASADLAASPENIRRLQNELAAARESRASLRAENEDLSEELDSLNQRLARLESAINVEADGAVPAGNGDASGQAAVETAADSAAREAAGGDTGNTGNAGDKADTGGGVAGNDKGAGAQDGNEVPAQTASVTGLVERTLDTLLANRLLLAGAGGLVLLLVLLLLVMRRRRSEGETERSLAQAAAERRRSQRATIRNEGPEIIEEEGDPAEQADFFIAYGRYDSAQEVLDKALDDDPDNTQLRVKLLEVLARRDDRPAFESEAHALRARIQDTDSAEWRRVCALAADVAPDNPLFAGSEQGAAAQAPATSAAEDGPVAGNGDREQSASEALRQAYAHAAGTAAGVEEASTGGGDSGVTVADDGQAAPEPAGGTELEFDLDPGEGGTQAGDDAFTSTDPTREGQYPVEDSLEPLEFDGSLAPSGNGDEASDSEVPAPSDDDPGLEFELPTPPDGPAEEGTPAASAERGPGEPDSPGFEAEDLELGDLDFGGDEGYQAGDDAPATGADTASVDDGDIGGGFDFGDNDDWDAEPEDEVATKLDLARAYIEMGDAEGAEALLDEVMAEGDDAQREQARSLRASGG</sequence>
<keyword evidence="1" id="KW-0175">Coiled coil</keyword>
<protein>
    <recommendedName>
        <fullName evidence="4">FimV N-terminal domain-containing protein</fullName>
    </recommendedName>
</protein>
<dbReference type="Pfam" id="PF25800">
    <property type="entry name" value="FimV_N"/>
    <property type="match status" value="1"/>
</dbReference>
<gene>
    <name evidence="5" type="ORF">KBTEX_00857</name>
</gene>
<keyword evidence="3" id="KW-1133">Transmembrane helix</keyword>
<dbReference type="NCBIfam" id="TIGR03504">
    <property type="entry name" value="FimV_Cterm"/>
    <property type="match status" value="1"/>
</dbReference>
<dbReference type="NCBIfam" id="TIGR03505">
    <property type="entry name" value="FimV_core"/>
    <property type="match status" value="1"/>
</dbReference>
<dbReference type="CDD" id="cd14686">
    <property type="entry name" value="bZIP"/>
    <property type="match status" value="1"/>
</dbReference>
<dbReference type="EMBL" id="MN079085">
    <property type="protein sequence ID" value="QEA04549.1"/>
    <property type="molecule type" value="Genomic_DNA"/>
</dbReference>
<feature type="compositionally biased region" description="Low complexity" evidence="2">
    <location>
        <begin position="142"/>
        <end position="173"/>
    </location>
</feature>
<proteinExistence type="predicted"/>
<feature type="region of interest" description="Disordered" evidence="2">
    <location>
        <begin position="387"/>
        <end position="449"/>
    </location>
</feature>
<keyword evidence="3" id="KW-0472">Membrane</keyword>
<evidence type="ECO:0000256" key="3">
    <source>
        <dbReference type="SAM" id="Phobius"/>
    </source>
</evidence>
<name>A0A5B8R6D6_9ZZZZ</name>
<feature type="domain" description="FimV N-terminal" evidence="4">
    <location>
        <begin position="24"/>
        <end position="130"/>
    </location>
</feature>
<feature type="transmembrane region" description="Helical" evidence="3">
    <location>
        <begin position="471"/>
        <end position="490"/>
    </location>
</feature>
<evidence type="ECO:0000313" key="5">
    <source>
        <dbReference type="EMBL" id="QEA04549.1"/>
    </source>
</evidence>
<feature type="compositionally biased region" description="Low complexity" evidence="2">
    <location>
        <begin position="819"/>
        <end position="831"/>
    </location>
</feature>
<dbReference type="AlphaFoldDB" id="A0A5B8R6D6"/>
<evidence type="ECO:0000256" key="1">
    <source>
        <dbReference type="SAM" id="Coils"/>
    </source>
</evidence>
<evidence type="ECO:0000256" key="2">
    <source>
        <dbReference type="SAM" id="MobiDB-lite"/>
    </source>
</evidence>
<dbReference type="Gene3D" id="1.20.58.2200">
    <property type="match status" value="1"/>
</dbReference>
<feature type="compositionally biased region" description="Low complexity" evidence="2">
    <location>
        <begin position="399"/>
        <end position="424"/>
    </location>
</feature>